<dbReference type="Gene3D" id="3.40.630.10">
    <property type="entry name" value="Zn peptidases"/>
    <property type="match status" value="1"/>
</dbReference>
<gene>
    <name evidence="1" type="primary">yxeP_6</name>
    <name evidence="1" type="ORF">NCTC11807_02472</name>
</gene>
<keyword evidence="1" id="KW-0378">Hydrolase</keyword>
<dbReference type="PANTHER" id="PTHR11014:SF63">
    <property type="entry name" value="METALLOPEPTIDASE, PUTATIVE (AFU_ORTHOLOGUE AFUA_6G09600)-RELATED"/>
    <property type="match status" value="1"/>
</dbReference>
<evidence type="ECO:0000313" key="2">
    <source>
        <dbReference type="Proteomes" id="UP000255425"/>
    </source>
</evidence>
<dbReference type="AlphaFoldDB" id="A0A380HAV8"/>
<dbReference type="InterPro" id="IPR036264">
    <property type="entry name" value="Bact_exopeptidase_dim_dom"/>
</dbReference>
<keyword evidence="2" id="KW-1185">Reference proteome</keyword>
<dbReference type="InterPro" id="IPR002933">
    <property type="entry name" value="Peptidase_M20"/>
</dbReference>
<dbReference type="PANTHER" id="PTHR11014">
    <property type="entry name" value="PEPTIDASE M20 FAMILY MEMBER"/>
    <property type="match status" value="1"/>
</dbReference>
<proteinExistence type="predicted"/>
<dbReference type="Proteomes" id="UP000255425">
    <property type="component" value="Unassembled WGS sequence"/>
</dbReference>
<evidence type="ECO:0000313" key="1">
    <source>
        <dbReference type="EMBL" id="SUM74224.1"/>
    </source>
</evidence>
<dbReference type="EC" id="3.-.-.-" evidence="1"/>
<dbReference type="GO" id="GO:0016787">
    <property type="term" value="F:hydrolase activity"/>
    <property type="evidence" value="ECO:0007669"/>
    <property type="project" value="UniProtKB-KW"/>
</dbReference>
<dbReference type="Pfam" id="PF01546">
    <property type="entry name" value="Peptidase_M20"/>
    <property type="match status" value="1"/>
</dbReference>
<dbReference type="EMBL" id="UHDZ01000001">
    <property type="protein sequence ID" value="SUM74224.1"/>
    <property type="molecule type" value="Genomic_DNA"/>
</dbReference>
<dbReference type="InterPro" id="IPR017439">
    <property type="entry name" value="Amidohydrolase"/>
</dbReference>
<organism evidence="1 2">
    <name type="scientific">Staphylococcus saccharolyticus</name>
    <dbReference type="NCBI Taxonomy" id="33028"/>
    <lineage>
        <taxon>Bacteria</taxon>
        <taxon>Bacillati</taxon>
        <taxon>Bacillota</taxon>
        <taxon>Bacilli</taxon>
        <taxon>Bacillales</taxon>
        <taxon>Staphylococcaceae</taxon>
        <taxon>Staphylococcus</taxon>
    </lineage>
</organism>
<accession>A0A380HAV8</accession>
<dbReference type="SUPFAM" id="SSF55031">
    <property type="entry name" value="Bacterial exopeptidase dimerisation domain"/>
    <property type="match status" value="1"/>
</dbReference>
<name>A0A380HAV8_9STAP</name>
<dbReference type="SUPFAM" id="SSF53187">
    <property type="entry name" value="Zn-dependent exopeptidases"/>
    <property type="match status" value="1"/>
</dbReference>
<protein>
    <submittedName>
        <fullName evidence="1">N-acyl-L-amino acid amidohydrolase</fullName>
        <ecNumber evidence="1">3.-.-.-</ecNumber>
    </submittedName>
</protein>
<reference evidence="1 2" key="1">
    <citation type="submission" date="2018-06" db="EMBL/GenBank/DDBJ databases">
        <authorList>
            <consortium name="Pathogen Informatics"/>
            <person name="Doyle S."/>
        </authorList>
    </citation>
    <scope>NUCLEOTIDE SEQUENCE [LARGE SCALE GENOMIC DNA]</scope>
    <source>
        <strain evidence="1 2">NCTC11807</strain>
    </source>
</reference>
<sequence>MIQAGSTDSVISDIAFCKGTVRTFDTKLQSHVQHKMDKLLQGLAIANDITYDMEYIKGYLPVHNHPQSFDVVKRAANELHLRFNDSELMMIGEDFSHYLKGAFFIIGCGNKGKGITTPHHNPKFDIDESSFKYAASEFLKILEIEKVF</sequence>